<reference evidence="1" key="1">
    <citation type="journal article" date="2020" name="Stud. Mycol.">
        <title>101 Dothideomycetes genomes: a test case for predicting lifestyles and emergence of pathogens.</title>
        <authorList>
            <person name="Haridas S."/>
            <person name="Albert R."/>
            <person name="Binder M."/>
            <person name="Bloem J."/>
            <person name="Labutti K."/>
            <person name="Salamov A."/>
            <person name="Andreopoulos B."/>
            <person name="Baker S."/>
            <person name="Barry K."/>
            <person name="Bills G."/>
            <person name="Bluhm B."/>
            <person name="Cannon C."/>
            <person name="Castanera R."/>
            <person name="Culley D."/>
            <person name="Daum C."/>
            <person name="Ezra D."/>
            <person name="Gonzalez J."/>
            <person name="Henrissat B."/>
            <person name="Kuo A."/>
            <person name="Liang C."/>
            <person name="Lipzen A."/>
            <person name="Lutzoni F."/>
            <person name="Magnuson J."/>
            <person name="Mondo S."/>
            <person name="Nolan M."/>
            <person name="Ohm R."/>
            <person name="Pangilinan J."/>
            <person name="Park H.-J."/>
            <person name="Ramirez L."/>
            <person name="Alfaro M."/>
            <person name="Sun H."/>
            <person name="Tritt A."/>
            <person name="Yoshinaga Y."/>
            <person name="Zwiers L.-H."/>
            <person name="Turgeon B."/>
            <person name="Goodwin S."/>
            <person name="Spatafora J."/>
            <person name="Crous P."/>
            <person name="Grigoriev I."/>
        </authorList>
    </citation>
    <scope>NUCLEOTIDE SEQUENCE</scope>
    <source>
        <strain evidence="1">CBS 525.71</strain>
    </source>
</reference>
<comment type="caution">
    <text evidence="1">The sequence shown here is derived from an EMBL/GenBank/DDBJ whole genome shotgun (WGS) entry which is preliminary data.</text>
</comment>
<proteinExistence type="predicted"/>
<protein>
    <submittedName>
        <fullName evidence="1">Uncharacterized protein</fullName>
    </submittedName>
</protein>
<dbReference type="EMBL" id="MU006704">
    <property type="protein sequence ID" value="KAF2631689.1"/>
    <property type="molecule type" value="Genomic_DNA"/>
</dbReference>
<organism evidence="1 2">
    <name type="scientific">Macroventuria anomochaeta</name>
    <dbReference type="NCBI Taxonomy" id="301207"/>
    <lineage>
        <taxon>Eukaryota</taxon>
        <taxon>Fungi</taxon>
        <taxon>Dikarya</taxon>
        <taxon>Ascomycota</taxon>
        <taxon>Pezizomycotina</taxon>
        <taxon>Dothideomycetes</taxon>
        <taxon>Pleosporomycetidae</taxon>
        <taxon>Pleosporales</taxon>
        <taxon>Pleosporineae</taxon>
        <taxon>Didymellaceae</taxon>
        <taxon>Macroventuria</taxon>
    </lineage>
</organism>
<dbReference type="Proteomes" id="UP000799754">
    <property type="component" value="Unassembled WGS sequence"/>
</dbReference>
<evidence type="ECO:0000313" key="2">
    <source>
        <dbReference type="Proteomes" id="UP000799754"/>
    </source>
</evidence>
<accession>A0ACB6SEK3</accession>
<keyword evidence="2" id="KW-1185">Reference proteome</keyword>
<name>A0ACB6SEK3_9PLEO</name>
<sequence>MVIGDRILSQHLSDVETSRLTLSLVGSETSALVETTTCKHLAPEPLSKLMPGFDNTSAHRLPPGLQKLTNLDYDGAVFHWALAKLPCLQKLNLTHPCVILPDEAPTEVNINLTTLNVSVRSEVLRGNSHHYAAFKAFLAHFPSLEVLRLTMYDLEVDMMPASPSDLEEDYERSFDTLLERLSPVAADLTILPLGVYHDAEDYDGPANNFLRDVQPTSGFQQFKALKNLVAPYQCLLGRTISTVDTLPSPATILPARLERLEMNCPQINIYDWLARPRNARDRLPALSKIELYCQRPYGDEYPLFAHENLEHNVFEVMSETDITLDVTYWPRDWREDLNDYDLDIPASIEWVESLDVRSWTYKLTYLYNNDILGICKGITAQAMAHAAATLCQQYIGTNVV</sequence>
<evidence type="ECO:0000313" key="1">
    <source>
        <dbReference type="EMBL" id="KAF2631689.1"/>
    </source>
</evidence>
<gene>
    <name evidence="1" type="ORF">BU25DRAFT_418458</name>
</gene>